<accession>A0A2Z3LCW3</accession>
<gene>
    <name evidence="1" type="ORF">DK880_00701</name>
</gene>
<dbReference type="PROSITE" id="PS51257">
    <property type="entry name" value="PROKAR_LIPOPROTEIN"/>
    <property type="match status" value="1"/>
</dbReference>
<evidence type="ECO:0000313" key="1">
    <source>
        <dbReference type="EMBL" id="AWN82012.1"/>
    </source>
</evidence>
<dbReference type="KEGG" id="cher:DK880_00701"/>
<evidence type="ECO:0000313" key="2">
    <source>
        <dbReference type="Proteomes" id="UP000245872"/>
    </source>
</evidence>
<proteinExistence type="predicted"/>
<name>A0A2Z3LCW3_9BACT</name>
<dbReference type="AlphaFoldDB" id="A0A2Z3LCW3"/>
<protein>
    <recommendedName>
        <fullName evidence="3">Lipoprotein</fullName>
    </recommendedName>
</protein>
<organism evidence="1 2">
    <name type="scientific">Candidatus Cardinium hertigii</name>
    <dbReference type="NCBI Taxonomy" id="247481"/>
    <lineage>
        <taxon>Bacteria</taxon>
        <taxon>Pseudomonadati</taxon>
        <taxon>Bacteroidota</taxon>
        <taxon>Cytophagia</taxon>
        <taxon>Cytophagales</taxon>
        <taxon>Amoebophilaceae</taxon>
        <taxon>Candidatus Cardinium</taxon>
    </lineage>
</organism>
<sequence>MIKNMWRCLFYFLVAVAISCGKYNGQLGMKSREKTALKVTAVAKNAAEELPNQPKKKKKSKRKSQPKDTWWDRWINFCRFFFPIILLTDSVQAQCPIKSCGLFKGYGNEGTVISPFTLRVNDSLNKNYVEQLLVNYRKTMYDTVNFWSYPEEIREEACHLFSDRDVDITHTVDTSNGTQAKDTTKCFNYSQELKQLFKHTINDILDKRNLWDLHYEKAESKPRKKPNECRLRISRIGNNGKLLSLYPALVEKKKRDNVSEGYTWDVHTWRENKIRGKTDFRSFDLRKKLDDGKIRGQYYYSPQNLMQ</sequence>
<dbReference type="Proteomes" id="UP000245872">
    <property type="component" value="Chromosome"/>
</dbReference>
<keyword evidence="2" id="KW-1185">Reference proteome</keyword>
<dbReference type="RefSeq" id="WP_109997413.1">
    <property type="nucleotide sequence ID" value="NZ_CP029619.1"/>
</dbReference>
<dbReference type="EMBL" id="CP029619">
    <property type="protein sequence ID" value="AWN82012.1"/>
    <property type="molecule type" value="Genomic_DNA"/>
</dbReference>
<evidence type="ECO:0008006" key="3">
    <source>
        <dbReference type="Google" id="ProtNLM"/>
    </source>
</evidence>
<reference evidence="1 2" key="1">
    <citation type="submission" date="2018-05" db="EMBL/GenBank/DDBJ databases">
        <title>Candidatus Cardinium hertigii Genome Assembly.</title>
        <authorList>
            <person name="Showmaker K.C."/>
            <person name="Walden K.O."/>
            <person name="Fields C.J."/>
            <person name="Lambert K.N."/>
            <person name="Hudson M.E."/>
        </authorList>
    </citation>
    <scope>NUCLEOTIDE SEQUENCE [LARGE SCALE GENOMIC DNA]</scope>
    <source>
        <strain evidence="2">cHgTN10</strain>
    </source>
</reference>